<feature type="region of interest" description="Disordered" evidence="1">
    <location>
        <begin position="29"/>
        <end position="79"/>
    </location>
</feature>
<feature type="compositionally biased region" description="Polar residues" evidence="1">
    <location>
        <begin position="40"/>
        <end position="64"/>
    </location>
</feature>
<dbReference type="EMBL" id="ABJB010589670">
    <property type="status" value="NOT_ANNOTATED_CDS"/>
    <property type="molecule type" value="Genomic_DNA"/>
</dbReference>
<proteinExistence type="predicted"/>
<protein>
    <submittedName>
        <fullName evidence="2 3">Uncharacterized protein</fullName>
    </submittedName>
</protein>
<evidence type="ECO:0000256" key="1">
    <source>
        <dbReference type="SAM" id="MobiDB-lite"/>
    </source>
</evidence>
<dbReference type="PaxDb" id="6945-B7Q1Z0"/>
<dbReference type="Proteomes" id="UP000001555">
    <property type="component" value="Unassembled WGS sequence"/>
</dbReference>
<feature type="region of interest" description="Disordered" evidence="1">
    <location>
        <begin position="108"/>
        <end position="128"/>
    </location>
</feature>
<evidence type="ECO:0000313" key="2">
    <source>
        <dbReference type="EMBL" id="EEC12862.1"/>
    </source>
</evidence>
<organism>
    <name type="scientific">Ixodes scapularis</name>
    <name type="common">Black-legged tick</name>
    <name type="synonym">Deer tick</name>
    <dbReference type="NCBI Taxonomy" id="6945"/>
    <lineage>
        <taxon>Eukaryota</taxon>
        <taxon>Metazoa</taxon>
        <taxon>Ecdysozoa</taxon>
        <taxon>Arthropoda</taxon>
        <taxon>Chelicerata</taxon>
        <taxon>Arachnida</taxon>
        <taxon>Acari</taxon>
        <taxon>Parasitiformes</taxon>
        <taxon>Ixodida</taxon>
        <taxon>Ixodoidea</taxon>
        <taxon>Ixodidae</taxon>
        <taxon>Ixodinae</taxon>
        <taxon>Ixodes</taxon>
    </lineage>
</organism>
<accession>B7Q1Z0</accession>
<dbReference type="HOGENOM" id="CLU_1962028_0_0_1"/>
<dbReference type="EnsemblMetazoa" id="ISCW020045-RA">
    <property type="protein sequence ID" value="ISCW020045-PA"/>
    <property type="gene ID" value="ISCW020045"/>
</dbReference>
<keyword evidence="4" id="KW-1185">Reference proteome</keyword>
<reference evidence="2 4" key="1">
    <citation type="submission" date="2008-03" db="EMBL/GenBank/DDBJ databases">
        <title>Annotation of Ixodes scapularis.</title>
        <authorList>
            <consortium name="Ixodes scapularis Genome Project Consortium"/>
            <person name="Caler E."/>
            <person name="Hannick L.I."/>
            <person name="Bidwell S."/>
            <person name="Joardar V."/>
            <person name="Thiagarajan M."/>
            <person name="Amedeo P."/>
            <person name="Galinsky K.J."/>
            <person name="Schobel S."/>
            <person name="Inman J."/>
            <person name="Hostetler J."/>
            <person name="Miller J."/>
            <person name="Hammond M."/>
            <person name="Megy K."/>
            <person name="Lawson D."/>
            <person name="Kodira C."/>
            <person name="Sutton G."/>
            <person name="Meyer J."/>
            <person name="Hill C.A."/>
            <person name="Birren B."/>
            <person name="Nene V."/>
            <person name="Collins F."/>
            <person name="Alarcon-Chaidez F."/>
            <person name="Wikel S."/>
            <person name="Strausberg R."/>
        </authorList>
    </citation>
    <scope>NUCLEOTIDE SEQUENCE [LARGE SCALE GENOMIC DNA]</scope>
    <source>
        <strain evidence="4">Wikel</strain>
        <strain evidence="2">Wikel colony</strain>
    </source>
</reference>
<dbReference type="AlphaFoldDB" id="B7Q1Z0"/>
<dbReference type="VEuPathDB" id="VectorBase:ISCI020045"/>
<dbReference type="InParanoid" id="B7Q1Z0"/>
<sequence>MAPAVVRRLSTGFELVLQRRVLAVPPHKLPEASRNAPERCTTTLRWSSTPQRSTAIPCRNSPQPSRKVARPVVRCRASKRNKVRRGAKLTKTCQTVCSTSVQWNAGGCTPNVGEKTTTRERGRRAPPV</sequence>
<reference evidence="3" key="2">
    <citation type="submission" date="2020-05" db="UniProtKB">
        <authorList>
            <consortium name="EnsemblMetazoa"/>
        </authorList>
    </citation>
    <scope>IDENTIFICATION</scope>
    <source>
        <strain evidence="3">wikel</strain>
    </source>
</reference>
<evidence type="ECO:0000313" key="4">
    <source>
        <dbReference type="Proteomes" id="UP000001555"/>
    </source>
</evidence>
<evidence type="ECO:0000313" key="3">
    <source>
        <dbReference type="EnsemblMetazoa" id="ISCW020045-PA"/>
    </source>
</evidence>
<gene>
    <name evidence="2" type="ORF">IscW_ISCW020045</name>
</gene>
<name>B7Q1Z0_IXOSC</name>
<dbReference type="VEuPathDB" id="VectorBase:ISCW020045"/>
<dbReference type="EMBL" id="DS840466">
    <property type="protein sequence ID" value="EEC12862.1"/>
    <property type="molecule type" value="Genomic_DNA"/>
</dbReference>